<dbReference type="Pfam" id="PF10117">
    <property type="entry name" value="McrBC"/>
    <property type="match status" value="1"/>
</dbReference>
<gene>
    <name evidence="1" type="ORF">C8N28_2393</name>
</gene>
<evidence type="ECO:0000313" key="2">
    <source>
        <dbReference type="Proteomes" id="UP000294616"/>
    </source>
</evidence>
<accession>A0A4R1LTQ7</accession>
<sequence length="466" mass="54969">MINLFEYQNKAPFPDSFQDIEAFLDEIWKKREKSEFYLNGEEDRIESQRFIQFLHQSGEIKSNKYVGVIHYGAHKINLLPKIFFDSNKEYSSTQITQIQNHIIWWLSYCRKIKFPNYQSALGSQQSDFFEVLIYLFSKYTRELLSNSIYQQYEEVHEELTFIKGRLNATDYINQNLSTGRWHRLNCSYDSFVFDNKFNRIIKYVTTFLFNACTSQDNKKNLREILFILDEVSDERATAEQCASIKFNPMLENFDTVRDFCHLFLSNSISFDYKNDLKLFAFLLPMDYLFEDFIFGFIEKEVESITAKAQRSDVYLDHDKFFNLKPDLFIKSEFKSLIADTKYKIVYSNETDPKKGISQSDLYQMIAYAIRFEVDEIILFYPNTVNDIQANSTSFIIEDTLAGNRKIFIKAFKLPFLSLEVLNTGLDFSLDINTLFESTRAKLSEKILNIFEGERREDSNLGEDFGS</sequence>
<dbReference type="PANTHER" id="PTHR38733:SF1">
    <property type="entry name" value="TYPE IV METHYL-DIRECTED RESTRICTION ENZYME ECOKMCRBC"/>
    <property type="match status" value="1"/>
</dbReference>
<dbReference type="InterPro" id="IPR019292">
    <property type="entry name" value="McrC"/>
</dbReference>
<proteinExistence type="predicted"/>
<dbReference type="EMBL" id="SMGO01000003">
    <property type="protein sequence ID" value="TCK80649.1"/>
    <property type="molecule type" value="Genomic_DNA"/>
</dbReference>
<organism evidence="1 2">
    <name type="scientific">Albibacterium bauzanense</name>
    <dbReference type="NCBI Taxonomy" id="653929"/>
    <lineage>
        <taxon>Bacteria</taxon>
        <taxon>Pseudomonadati</taxon>
        <taxon>Bacteroidota</taxon>
        <taxon>Sphingobacteriia</taxon>
        <taxon>Sphingobacteriales</taxon>
        <taxon>Sphingobacteriaceae</taxon>
        <taxon>Albibacterium</taxon>
    </lineage>
</organism>
<name>A0A4R1LTQ7_9SPHI</name>
<reference evidence="1 2" key="1">
    <citation type="submission" date="2019-03" db="EMBL/GenBank/DDBJ databases">
        <title>Genomic Encyclopedia of Archaeal and Bacterial Type Strains, Phase II (KMG-II): from individual species to whole genera.</title>
        <authorList>
            <person name="Goeker M."/>
        </authorList>
    </citation>
    <scope>NUCLEOTIDE SEQUENCE [LARGE SCALE GENOMIC DNA]</scope>
    <source>
        <strain evidence="1 2">DSM 22554</strain>
    </source>
</reference>
<dbReference type="AlphaFoldDB" id="A0A4R1LTQ7"/>
<evidence type="ECO:0000313" key="1">
    <source>
        <dbReference type="EMBL" id="TCK80649.1"/>
    </source>
</evidence>
<protein>
    <submittedName>
        <fullName evidence="1">5-methylcytosine-specific restriction enzyme subunit McrC</fullName>
    </submittedName>
</protein>
<keyword evidence="2" id="KW-1185">Reference proteome</keyword>
<comment type="caution">
    <text evidence="1">The sequence shown here is derived from an EMBL/GenBank/DDBJ whole genome shotgun (WGS) entry which is preliminary data.</text>
</comment>
<dbReference type="PANTHER" id="PTHR38733">
    <property type="entry name" value="PROTEIN MCRC"/>
    <property type="match status" value="1"/>
</dbReference>
<dbReference type="Proteomes" id="UP000294616">
    <property type="component" value="Unassembled WGS sequence"/>
</dbReference>
<dbReference type="RefSeq" id="WP_165870336.1">
    <property type="nucleotide sequence ID" value="NZ_SMGO01000003.1"/>
</dbReference>